<organism evidence="3 4">
    <name type="scientific">Trifolium medium</name>
    <dbReference type="NCBI Taxonomy" id="97028"/>
    <lineage>
        <taxon>Eukaryota</taxon>
        <taxon>Viridiplantae</taxon>
        <taxon>Streptophyta</taxon>
        <taxon>Embryophyta</taxon>
        <taxon>Tracheophyta</taxon>
        <taxon>Spermatophyta</taxon>
        <taxon>Magnoliopsida</taxon>
        <taxon>eudicotyledons</taxon>
        <taxon>Gunneridae</taxon>
        <taxon>Pentapetalae</taxon>
        <taxon>rosids</taxon>
        <taxon>fabids</taxon>
        <taxon>Fabales</taxon>
        <taxon>Fabaceae</taxon>
        <taxon>Papilionoideae</taxon>
        <taxon>50 kb inversion clade</taxon>
        <taxon>NPAAA clade</taxon>
        <taxon>Hologalegina</taxon>
        <taxon>IRL clade</taxon>
        <taxon>Trifolieae</taxon>
        <taxon>Trifolium</taxon>
    </lineage>
</organism>
<accession>A0A392TW91</accession>
<reference evidence="3 4" key="1">
    <citation type="journal article" date="2018" name="Front. Plant Sci.">
        <title>Red Clover (Trifolium pratense) and Zigzag Clover (T. medium) - A Picture of Genomic Similarities and Differences.</title>
        <authorList>
            <person name="Dluhosova J."/>
            <person name="Istvanek J."/>
            <person name="Nedelnik J."/>
            <person name="Repkova J."/>
        </authorList>
    </citation>
    <scope>NUCLEOTIDE SEQUENCE [LARGE SCALE GENOMIC DNA]</scope>
    <source>
        <strain evidence="4">cv. 10/8</strain>
        <tissue evidence="3">Leaf</tissue>
    </source>
</reference>
<dbReference type="AlphaFoldDB" id="A0A392TW91"/>
<comment type="caution">
    <text evidence="3">The sequence shown here is derived from an EMBL/GenBank/DDBJ whole genome shotgun (WGS) entry which is preliminary data.</text>
</comment>
<dbReference type="InterPro" id="IPR029472">
    <property type="entry name" value="Copia-like_N"/>
</dbReference>
<evidence type="ECO:0000313" key="3">
    <source>
        <dbReference type="EMBL" id="MCI65158.1"/>
    </source>
</evidence>
<protein>
    <recommendedName>
        <fullName evidence="2">Retrotransposon Copia-like N-terminal domain-containing protein</fullName>
    </recommendedName>
</protein>
<dbReference type="EMBL" id="LXQA010670664">
    <property type="protein sequence ID" value="MCI65158.1"/>
    <property type="molecule type" value="Genomic_DNA"/>
</dbReference>
<name>A0A392TW91_9FABA</name>
<feature type="non-terminal residue" evidence="3">
    <location>
        <position position="61"/>
    </location>
</feature>
<feature type="region of interest" description="Disordered" evidence="1">
    <location>
        <begin position="1"/>
        <end position="23"/>
    </location>
</feature>
<dbReference type="Pfam" id="PF14244">
    <property type="entry name" value="Retrotran_gag_3"/>
    <property type="match status" value="1"/>
</dbReference>
<dbReference type="Proteomes" id="UP000265520">
    <property type="component" value="Unassembled WGS sequence"/>
</dbReference>
<evidence type="ECO:0000259" key="2">
    <source>
        <dbReference type="Pfam" id="PF14244"/>
    </source>
</evidence>
<evidence type="ECO:0000256" key="1">
    <source>
        <dbReference type="SAM" id="MobiDB-lite"/>
    </source>
</evidence>
<keyword evidence="4" id="KW-1185">Reference proteome</keyword>
<evidence type="ECO:0000313" key="4">
    <source>
        <dbReference type="Proteomes" id="UP000265520"/>
    </source>
</evidence>
<proteinExistence type="predicted"/>
<sequence length="61" mass="6613">MSVDRNASVHGGHSGSGSQIHNKGYQNDILNPYFMHPNGNHGLILVTPPLSGSNYHSWSRA</sequence>
<feature type="domain" description="Retrotransposon Copia-like N-terminal" evidence="2">
    <location>
        <begin position="36"/>
        <end position="61"/>
    </location>
</feature>